<reference evidence="2 3" key="1">
    <citation type="submission" date="2019-02" db="EMBL/GenBank/DDBJ databases">
        <title>Kribbella capetownensis sp. nov. and Kribbella speibonae sp. nov., isolated from soil.</title>
        <authorList>
            <person name="Curtis S.M."/>
            <person name="Norton I."/>
            <person name="Everest G.J."/>
            <person name="Meyers P.R."/>
        </authorList>
    </citation>
    <scope>NUCLEOTIDE SEQUENCE [LARGE SCALE GENOMIC DNA]</scope>
    <source>
        <strain evidence="2 3">DSM 27082</strain>
    </source>
</reference>
<protein>
    <recommendedName>
        <fullName evidence="1">YchJ-like middle NTF2-like domain-containing protein</fullName>
    </recommendedName>
</protein>
<evidence type="ECO:0000313" key="3">
    <source>
        <dbReference type="Proteomes" id="UP000292695"/>
    </source>
</evidence>
<dbReference type="Gene3D" id="3.10.450.50">
    <property type="match status" value="1"/>
</dbReference>
<feature type="domain" description="YchJ-like middle NTF2-like" evidence="1">
    <location>
        <begin position="36"/>
        <end position="129"/>
    </location>
</feature>
<organism evidence="2 3">
    <name type="scientific">Kribbella sindirgiensis</name>
    <dbReference type="NCBI Taxonomy" id="1124744"/>
    <lineage>
        <taxon>Bacteria</taxon>
        <taxon>Bacillati</taxon>
        <taxon>Actinomycetota</taxon>
        <taxon>Actinomycetes</taxon>
        <taxon>Propionibacteriales</taxon>
        <taxon>Kribbellaceae</taxon>
        <taxon>Kribbella</taxon>
    </lineage>
</organism>
<dbReference type="Proteomes" id="UP000292695">
    <property type="component" value="Unassembled WGS sequence"/>
</dbReference>
<gene>
    <name evidence="2" type="ORF">E0H50_36070</name>
</gene>
<evidence type="ECO:0000259" key="1">
    <source>
        <dbReference type="Pfam" id="PF17775"/>
    </source>
</evidence>
<dbReference type="EMBL" id="SJKA01000020">
    <property type="protein sequence ID" value="TCC21259.1"/>
    <property type="molecule type" value="Genomic_DNA"/>
</dbReference>
<accession>A0A4R0ICC6</accession>
<dbReference type="Pfam" id="PF17775">
    <property type="entry name" value="YchJ_M-like"/>
    <property type="match status" value="1"/>
</dbReference>
<dbReference type="InterPro" id="IPR048469">
    <property type="entry name" value="YchJ-like_M"/>
</dbReference>
<comment type="caution">
    <text evidence="2">The sequence shown here is derived from an EMBL/GenBank/DDBJ whole genome shotgun (WGS) entry which is preliminary data.</text>
</comment>
<evidence type="ECO:0000313" key="2">
    <source>
        <dbReference type="EMBL" id="TCC21259.1"/>
    </source>
</evidence>
<dbReference type="SUPFAM" id="SSF54427">
    <property type="entry name" value="NTF2-like"/>
    <property type="match status" value="1"/>
</dbReference>
<proteinExistence type="predicted"/>
<sequence length="131" mass="14338">MGNNRGMSVPTCPCGQDLPYAACCGRLHRGEATATTAEQLMRSRYAAFAMRDAAYLRRTWSLTTRPATIDFTPGQKWTGLEIVATTGGSPFHTEGTVEFHAHYTKNGVPGTQSENSTFTREAGEWVYLTAL</sequence>
<name>A0A4R0ICC6_9ACTN</name>
<dbReference type="OrthoDB" id="21421at2"/>
<dbReference type="AlphaFoldDB" id="A0A4R0ICC6"/>
<dbReference type="InterPro" id="IPR032710">
    <property type="entry name" value="NTF2-like_dom_sf"/>
</dbReference>
<keyword evidence="3" id="KW-1185">Reference proteome</keyword>